<dbReference type="Proteomes" id="UP000199602">
    <property type="component" value="Unassembled WGS sequence"/>
</dbReference>
<keyword evidence="1" id="KW-1133">Transmembrane helix</keyword>
<reference evidence="2 3" key="1">
    <citation type="submission" date="2016-10" db="EMBL/GenBank/DDBJ databases">
        <authorList>
            <person name="de Groot N.N."/>
        </authorList>
    </citation>
    <scope>NUCLEOTIDE SEQUENCE [LARGE SCALE GENOMIC DNA]</scope>
    <source>
        <strain evidence="2 3">DSM 15269</strain>
    </source>
</reference>
<accession>A0A1H0BTN2</accession>
<sequence>MLGMGSFEMALAYILSILAAGVCVIYGLINWNKKGLIVEKRIDLHKEKSNDL</sequence>
<keyword evidence="1" id="KW-0812">Transmembrane</keyword>
<evidence type="ECO:0000313" key="2">
    <source>
        <dbReference type="EMBL" id="SDN48947.1"/>
    </source>
</evidence>
<dbReference type="AlphaFoldDB" id="A0A1H0BTN2"/>
<dbReference type="STRING" id="206665.SAMN04488516_102285"/>
<organism evidence="2 3">
    <name type="scientific">Desulfonauticus submarinus</name>
    <dbReference type="NCBI Taxonomy" id="206665"/>
    <lineage>
        <taxon>Bacteria</taxon>
        <taxon>Pseudomonadati</taxon>
        <taxon>Thermodesulfobacteriota</taxon>
        <taxon>Desulfovibrionia</taxon>
        <taxon>Desulfovibrionales</taxon>
        <taxon>Desulfonauticaceae</taxon>
        <taxon>Desulfonauticus</taxon>
    </lineage>
</organism>
<keyword evidence="3" id="KW-1185">Reference proteome</keyword>
<protein>
    <submittedName>
        <fullName evidence="2">Uncharacterized protein</fullName>
    </submittedName>
</protein>
<evidence type="ECO:0000313" key="3">
    <source>
        <dbReference type="Proteomes" id="UP000199602"/>
    </source>
</evidence>
<keyword evidence="1" id="KW-0472">Membrane</keyword>
<dbReference type="NCBIfam" id="NF045580">
    <property type="entry name" value="symport_access"/>
    <property type="match status" value="1"/>
</dbReference>
<gene>
    <name evidence="2" type="ORF">SAMN04488516_102285</name>
</gene>
<name>A0A1H0BTN2_9BACT</name>
<dbReference type="InterPro" id="IPR054615">
    <property type="entry name" value="Symport_access"/>
</dbReference>
<feature type="transmembrane region" description="Helical" evidence="1">
    <location>
        <begin position="12"/>
        <end position="31"/>
    </location>
</feature>
<proteinExistence type="predicted"/>
<dbReference type="EMBL" id="FNIN01000002">
    <property type="protein sequence ID" value="SDN48947.1"/>
    <property type="molecule type" value="Genomic_DNA"/>
</dbReference>
<dbReference type="RefSeq" id="WP_200779101.1">
    <property type="nucleotide sequence ID" value="NZ_FNIN01000002.1"/>
</dbReference>
<evidence type="ECO:0000256" key="1">
    <source>
        <dbReference type="SAM" id="Phobius"/>
    </source>
</evidence>